<feature type="signal peptide" evidence="2">
    <location>
        <begin position="1"/>
        <end position="34"/>
    </location>
</feature>
<evidence type="ECO:0000313" key="3">
    <source>
        <dbReference type="EMBL" id="QHN42269.1"/>
    </source>
</evidence>
<feature type="transmembrane region" description="Helical" evidence="1">
    <location>
        <begin position="100"/>
        <end position="121"/>
    </location>
</feature>
<dbReference type="RefSeq" id="WP_260763479.1">
    <property type="nucleotide sequence ID" value="NZ_CP045921.1"/>
</dbReference>
<keyword evidence="1" id="KW-1133">Transmembrane helix</keyword>
<protein>
    <submittedName>
        <fullName evidence="3">Uncharacterized protein</fullName>
    </submittedName>
</protein>
<dbReference type="Proteomes" id="UP001059824">
    <property type="component" value="Chromosome"/>
</dbReference>
<dbReference type="Pfam" id="PF18895">
    <property type="entry name" value="T4SS_pilin"/>
    <property type="match status" value="1"/>
</dbReference>
<gene>
    <name evidence="3" type="ORF">GII36_00110</name>
</gene>
<name>A0A857MLX1_9BACT</name>
<keyword evidence="2" id="KW-0732">Signal</keyword>
<evidence type="ECO:0000313" key="4">
    <source>
        <dbReference type="Proteomes" id="UP001059824"/>
    </source>
</evidence>
<evidence type="ECO:0000256" key="2">
    <source>
        <dbReference type="SAM" id="SignalP"/>
    </source>
</evidence>
<dbReference type="EMBL" id="CP045921">
    <property type="protein sequence ID" value="QHN42269.1"/>
    <property type="molecule type" value="Genomic_DNA"/>
</dbReference>
<organism evidence="3 4">
    <name type="scientific">Candidatus Mycosynbacter amalyticus</name>
    <dbReference type="NCBI Taxonomy" id="2665156"/>
    <lineage>
        <taxon>Bacteria</taxon>
        <taxon>Candidatus Saccharimonadota</taxon>
        <taxon>Candidatus Saccharimonadota incertae sedis</taxon>
        <taxon>Candidatus Mycosynbacter</taxon>
    </lineage>
</organism>
<evidence type="ECO:0000256" key="1">
    <source>
        <dbReference type="SAM" id="Phobius"/>
    </source>
</evidence>
<keyword evidence="4" id="KW-1185">Reference proteome</keyword>
<dbReference type="InterPro" id="IPR043993">
    <property type="entry name" value="T4SS_pilin"/>
</dbReference>
<feature type="chain" id="PRO_5032890000" evidence="2">
    <location>
        <begin position="35"/>
        <end position="125"/>
    </location>
</feature>
<keyword evidence="1" id="KW-0472">Membrane</keyword>
<keyword evidence="1" id="KW-0812">Transmembrane</keyword>
<accession>A0A857MLX1</accession>
<feature type="transmembrane region" description="Helical" evidence="1">
    <location>
        <begin position="59"/>
        <end position="79"/>
    </location>
</feature>
<sequence>MKTKYTHKLKSATGVLTAAFAVATAYTSNAFASAASEIGSGANSTGQTSGVTFQQGVTTVTNILLFLIGLVAVIMIIIGGIRYTTSNGDASQTKAAKDTILYAIVGLVVAIMAYAIVSWVVKTFV</sequence>
<proteinExistence type="predicted"/>
<reference evidence="3" key="1">
    <citation type="journal article" date="2021" name="Nat. Microbiol.">
        <title>Cocultivation of an ultrasmall environmental parasitic bacterium with lytic ability against bacteria associated with wastewater foams.</title>
        <authorList>
            <person name="Batinovic S."/>
            <person name="Rose J.J.A."/>
            <person name="Ratcliffe J."/>
            <person name="Seviour R.J."/>
            <person name="Petrovski S."/>
        </authorList>
    </citation>
    <scope>NUCLEOTIDE SEQUENCE</scope>
    <source>
        <strain evidence="3">JR1</strain>
    </source>
</reference>
<dbReference type="AlphaFoldDB" id="A0A857MLX1"/>
<dbReference type="KEGG" id="mama:GII36_00110"/>